<name>A0A6N9T0V9_9HYPH</name>
<proteinExistence type="predicted"/>
<dbReference type="PANTHER" id="PTHR35936:SF17">
    <property type="entry name" value="ARGININE-BINDING EXTRACELLULAR PROTEIN ARTP"/>
    <property type="match status" value="1"/>
</dbReference>
<dbReference type="EMBL" id="JAAAMG010000007">
    <property type="protein sequence ID" value="NDW04947.1"/>
    <property type="molecule type" value="Genomic_DNA"/>
</dbReference>
<protein>
    <submittedName>
        <fullName evidence="4">Transporter substrate-binding domain-containing protein</fullName>
    </submittedName>
</protein>
<feature type="domain" description="Solute-binding protein family 3/N-terminal" evidence="3">
    <location>
        <begin position="41"/>
        <end position="268"/>
    </location>
</feature>
<dbReference type="SMART" id="SM00062">
    <property type="entry name" value="PBPb"/>
    <property type="match status" value="1"/>
</dbReference>
<feature type="chain" id="PRO_5026754149" evidence="2">
    <location>
        <begin position="30"/>
        <end position="280"/>
    </location>
</feature>
<evidence type="ECO:0000259" key="3">
    <source>
        <dbReference type="SMART" id="SM00062"/>
    </source>
</evidence>
<keyword evidence="5" id="KW-1185">Reference proteome</keyword>
<comment type="caution">
    <text evidence="4">The sequence shown here is derived from an EMBL/GenBank/DDBJ whole genome shotgun (WGS) entry which is preliminary data.</text>
</comment>
<evidence type="ECO:0000313" key="4">
    <source>
        <dbReference type="EMBL" id="NDW04947.1"/>
    </source>
</evidence>
<dbReference type="SUPFAM" id="SSF53850">
    <property type="entry name" value="Periplasmic binding protein-like II"/>
    <property type="match status" value="1"/>
</dbReference>
<dbReference type="Gene3D" id="3.40.190.10">
    <property type="entry name" value="Periplasmic binding protein-like II"/>
    <property type="match status" value="2"/>
</dbReference>
<evidence type="ECO:0000256" key="2">
    <source>
        <dbReference type="SAM" id="SignalP"/>
    </source>
</evidence>
<dbReference type="Pfam" id="PF00497">
    <property type="entry name" value="SBP_bac_3"/>
    <property type="match status" value="1"/>
</dbReference>
<evidence type="ECO:0000313" key="5">
    <source>
        <dbReference type="Proteomes" id="UP000469011"/>
    </source>
</evidence>
<evidence type="ECO:0000256" key="1">
    <source>
        <dbReference type="ARBA" id="ARBA00022729"/>
    </source>
</evidence>
<reference evidence="4 5" key="1">
    <citation type="submission" date="2020-01" db="EMBL/GenBank/DDBJ databases">
        <title>Jiella pacifica sp. nov.</title>
        <authorList>
            <person name="Xue Z."/>
            <person name="Zhu S."/>
            <person name="Chen J."/>
            <person name="Yang J."/>
        </authorList>
    </citation>
    <scope>NUCLEOTIDE SEQUENCE [LARGE SCALE GENOMIC DNA]</scope>
    <source>
        <strain evidence="4 5">40Bstr34</strain>
    </source>
</reference>
<dbReference type="InterPro" id="IPR001638">
    <property type="entry name" value="Solute-binding_3/MltF_N"/>
</dbReference>
<dbReference type="PANTHER" id="PTHR35936">
    <property type="entry name" value="MEMBRANE-BOUND LYTIC MUREIN TRANSGLYCOSYLASE F"/>
    <property type="match status" value="1"/>
</dbReference>
<feature type="signal peptide" evidence="2">
    <location>
        <begin position="1"/>
        <end position="29"/>
    </location>
</feature>
<dbReference type="Proteomes" id="UP000469011">
    <property type="component" value="Unassembled WGS sequence"/>
</dbReference>
<gene>
    <name evidence="4" type="ORF">GTK09_10940</name>
</gene>
<accession>A0A6N9T0V9</accession>
<keyword evidence="1 2" id="KW-0732">Signal</keyword>
<sequence>MTKRIFLKAAFGLSLILAAPLGLPTIAHAQDALERVKSAGILSVGTETAFAPFDFIDETGAHVGLNVDVFEEVGKEMGVEIKWVTLPWDGVLPGLEAGQFDMVAGPATITKARVERYRFLTPVAEATVALLKKAGDDTIQKPEDIAGKLAGAGKATAQLAQLQAYGETLPEPIETREYVGFNEAYADLAAGRIVAVANSLPNIAFVAEQQPSVFEVVLPPFGQKSYFGFIGSKRPEDQSLLDAVNAALLKIKADGRMGEMQKKWFGQSFDTPDEAPTPKV</sequence>
<organism evidence="4 5">
    <name type="scientific">Jiella pacifica</name>
    <dbReference type="NCBI Taxonomy" id="2696469"/>
    <lineage>
        <taxon>Bacteria</taxon>
        <taxon>Pseudomonadati</taxon>
        <taxon>Pseudomonadota</taxon>
        <taxon>Alphaproteobacteria</taxon>
        <taxon>Hyphomicrobiales</taxon>
        <taxon>Aurantimonadaceae</taxon>
        <taxon>Jiella</taxon>
    </lineage>
</organism>
<dbReference type="RefSeq" id="WP_163463190.1">
    <property type="nucleotide sequence ID" value="NZ_JAAAMG010000007.1"/>
</dbReference>
<dbReference type="AlphaFoldDB" id="A0A6N9T0V9"/>